<dbReference type="SUPFAM" id="SSF56978">
    <property type="entry name" value="Perfringolysin"/>
    <property type="match status" value="1"/>
</dbReference>
<dbReference type="EMBL" id="CACVBR010000002">
    <property type="protein sequence ID" value="CAA7194075.1"/>
    <property type="molecule type" value="Genomic_DNA"/>
</dbReference>
<dbReference type="Gene3D" id="3.40.30.40">
    <property type="entry name" value="Perfringolysin"/>
    <property type="match status" value="1"/>
</dbReference>
<evidence type="ECO:0008006" key="3">
    <source>
        <dbReference type="Google" id="ProtNLM"/>
    </source>
</evidence>
<dbReference type="InterPro" id="IPR001869">
    <property type="entry name" value="Thiol_cytolysin"/>
</dbReference>
<dbReference type="GO" id="GO:0015485">
    <property type="term" value="F:cholesterol binding"/>
    <property type="evidence" value="ECO:0007669"/>
    <property type="project" value="InterPro"/>
</dbReference>
<sequence length="530" mass="59292">MKFNFSAALVLVMTLVSCNDEIISEENKDISSSSLDAKNEFIYDGPATELRATTLLDDTSYARFGRNGKGMMGRRVKRYDYNKTFGSFTSFSRQHLLWPGSFIQNRTFFSGNMAAVPLPNEQRNSIKVKIDAVNVNENGGGAELIQNPDQGSVQNSLGNLLDKYFRSGTSFPANYKITMNAIYDDTQMNTALDIGYTGLGSLSSKLGFKFKRNKTYFAVTLKQKYFSYSVDCDKPYFKGDRGWVKPNAHVNENPIVIETVTYGRLYVLIYESDATESALSATLSALYPTTGGLLKGNLSMEHQNVLKNTNVYVKQIGGSPIHGMAAIGNDFENVKHNILEGSVVSKDNMGAIIEYTAINTAPGKVCLPVTKKVNGSVNIKPSYRLILKNNYSAMLPLKVNNDNRLRYNLRFGELLEFPYDENRDGFMYDGKVVEQISLNGDSKADDIVFHKKYPYYDRQPTIEYVSKSAGGDRLHQIFKRYQNIRDVNVENAIDKDGINNNGNGPEALLKNSKDENNNAIMIEIKDNSKL</sequence>
<name>A0A6N4X017_9FLAO</name>
<dbReference type="InterPro" id="IPR036363">
    <property type="entry name" value="Thiol_cytolysin_ab_sf"/>
</dbReference>
<dbReference type="Gene3D" id="3.90.840.10">
    <property type="entry name" value="Thiol-activated cytolysin superfamily/Thiol-activated cytolysin, alpha-beta domain"/>
    <property type="match status" value="1"/>
</dbReference>
<dbReference type="AlphaFoldDB" id="A0A6N4X017"/>
<dbReference type="RefSeq" id="WP_162031408.1">
    <property type="nucleotide sequence ID" value="NZ_CACVBR010000002.1"/>
</dbReference>
<keyword evidence="2" id="KW-1185">Reference proteome</keyword>
<accession>A0A6N4X017</accession>
<dbReference type="InterPro" id="IPR036359">
    <property type="entry name" value="Thiol_cytolysin_sf"/>
</dbReference>
<gene>
    <name evidence="1" type="ORF">CHRY9293_00455</name>
</gene>
<dbReference type="Proteomes" id="UP000445144">
    <property type="component" value="Unassembled WGS sequence"/>
</dbReference>
<dbReference type="PROSITE" id="PS51257">
    <property type="entry name" value="PROKAR_LIPOPROTEIN"/>
    <property type="match status" value="1"/>
</dbReference>
<dbReference type="Pfam" id="PF01289">
    <property type="entry name" value="Thiol_cytolysin"/>
    <property type="match status" value="1"/>
</dbReference>
<evidence type="ECO:0000313" key="1">
    <source>
        <dbReference type="EMBL" id="CAA7194075.1"/>
    </source>
</evidence>
<organism evidence="1 2">
    <name type="scientific">Chryseobacterium potabilaquae</name>
    <dbReference type="NCBI Taxonomy" id="2675057"/>
    <lineage>
        <taxon>Bacteria</taxon>
        <taxon>Pseudomonadati</taxon>
        <taxon>Bacteroidota</taxon>
        <taxon>Flavobacteriia</taxon>
        <taxon>Flavobacteriales</taxon>
        <taxon>Weeksellaceae</taxon>
        <taxon>Chryseobacterium group</taxon>
        <taxon>Chryseobacterium</taxon>
    </lineage>
</organism>
<reference evidence="1 2" key="1">
    <citation type="submission" date="2020-01" db="EMBL/GenBank/DDBJ databases">
        <authorList>
            <person name="Rodrigo-Torres L."/>
            <person name="Arahal R. D."/>
            <person name="Lucena T."/>
        </authorList>
    </citation>
    <scope>NUCLEOTIDE SEQUENCE [LARGE SCALE GENOMIC DNA]</scope>
    <source>
        <strain evidence="1 2">CECT 9293</strain>
    </source>
</reference>
<proteinExistence type="predicted"/>
<evidence type="ECO:0000313" key="2">
    <source>
        <dbReference type="Proteomes" id="UP000445144"/>
    </source>
</evidence>
<protein>
    <recommendedName>
        <fullName evidence="3">Thiol-activated cytolysin</fullName>
    </recommendedName>
</protein>